<evidence type="ECO:0000313" key="10">
    <source>
        <dbReference type="Proteomes" id="UP000504623"/>
    </source>
</evidence>
<dbReference type="GeneID" id="102828301"/>
<keyword evidence="7" id="KW-0325">Glycoprotein</keyword>
<evidence type="ECO:0000256" key="3">
    <source>
        <dbReference type="ARBA" id="ARBA00022692"/>
    </source>
</evidence>
<dbReference type="PANTHER" id="PTHR32178">
    <property type="entry name" value="FAM187"/>
    <property type="match status" value="1"/>
</dbReference>
<keyword evidence="4 9" id="KW-0732">Signal</keyword>
<gene>
    <name evidence="11" type="primary">LOC102828301</name>
</gene>
<dbReference type="AlphaFoldDB" id="A0A9B0WUI9"/>
<keyword evidence="6 8" id="KW-0472">Membrane</keyword>
<reference evidence="11" key="1">
    <citation type="submission" date="2025-08" db="UniProtKB">
        <authorList>
            <consortium name="RefSeq"/>
        </authorList>
    </citation>
    <scope>IDENTIFICATION</scope>
    <source>
        <tissue evidence="11">Spleen</tissue>
    </source>
</reference>
<keyword evidence="10" id="KW-1185">Reference proteome</keyword>
<dbReference type="RefSeq" id="XP_006867480.1">
    <property type="nucleotide sequence ID" value="XM_006867418.1"/>
</dbReference>
<evidence type="ECO:0000256" key="5">
    <source>
        <dbReference type="ARBA" id="ARBA00022989"/>
    </source>
</evidence>
<sequence>MLTTIGLLLNLVFPILGFYFSISCPNHQQCQQALLSGNDIILHCNSSGAHWYYSSQEIIKPIDLSNVPNVDIMLDGSILIINPLPSQTGLYSCQDQNGSQVVQYEIDFQDVTTLHISHKNLGQKPLQNESLNIDDKVLIFTHWEPWQDCNRCEEPGERKRLGYCYIKEPLKDPIPCWLYLGDVRVWSTRLRPELQVETCIEPCKPSPKLDKFFVTFDNFKLNEESESVWLNCPLGSIYRPLNWEANNTPLTWHDQLSGQEFGTSLDLFSGGRRLQIFQPAIYTCFIQQEFVARFNPMFNPEVLETQRGEEAGKTQQKTSILKALKVILFMATVLVFIGALYRFLRPSQKKRCNQVLLVK</sequence>
<evidence type="ECO:0000256" key="6">
    <source>
        <dbReference type="ARBA" id="ARBA00023136"/>
    </source>
</evidence>
<dbReference type="PANTHER" id="PTHR32178:SF8">
    <property type="entry name" value="PROTEIN FAM187B"/>
    <property type="match status" value="1"/>
</dbReference>
<name>A0A9B0WUI9_CHRAS</name>
<evidence type="ECO:0000256" key="4">
    <source>
        <dbReference type="ARBA" id="ARBA00022729"/>
    </source>
</evidence>
<evidence type="ECO:0000256" key="2">
    <source>
        <dbReference type="ARBA" id="ARBA00008727"/>
    </source>
</evidence>
<dbReference type="OrthoDB" id="6434091at2759"/>
<comment type="subcellular location">
    <subcellularLocation>
        <location evidence="1">Membrane</location>
        <topology evidence="1">Single-pass type I membrane protein</topology>
    </subcellularLocation>
</comment>
<accession>A0A9B0WUI9</accession>
<comment type="similarity">
    <text evidence="2">Belongs to the FAM187 family.</text>
</comment>
<proteinExistence type="inferred from homology"/>
<dbReference type="InterPro" id="IPR036179">
    <property type="entry name" value="Ig-like_dom_sf"/>
</dbReference>
<feature type="chain" id="PRO_5039541884" evidence="9">
    <location>
        <begin position="18"/>
        <end position="359"/>
    </location>
</feature>
<organism evidence="10 11">
    <name type="scientific">Chrysochloris asiatica</name>
    <name type="common">Cape golden mole</name>
    <dbReference type="NCBI Taxonomy" id="185453"/>
    <lineage>
        <taxon>Eukaryota</taxon>
        <taxon>Metazoa</taxon>
        <taxon>Chordata</taxon>
        <taxon>Craniata</taxon>
        <taxon>Vertebrata</taxon>
        <taxon>Euteleostomi</taxon>
        <taxon>Mammalia</taxon>
        <taxon>Eutheria</taxon>
        <taxon>Afrotheria</taxon>
        <taxon>Chrysochloridae</taxon>
        <taxon>Chrysochlorinae</taxon>
        <taxon>Chrysochloris</taxon>
    </lineage>
</organism>
<dbReference type="InterPro" id="IPR039311">
    <property type="entry name" value="FAM187A/B"/>
</dbReference>
<protein>
    <submittedName>
        <fullName evidence="11">Protein FAM187B-like</fullName>
    </submittedName>
</protein>
<keyword evidence="5 8" id="KW-1133">Transmembrane helix</keyword>
<evidence type="ECO:0000256" key="8">
    <source>
        <dbReference type="SAM" id="Phobius"/>
    </source>
</evidence>
<feature type="transmembrane region" description="Helical" evidence="8">
    <location>
        <begin position="323"/>
        <end position="344"/>
    </location>
</feature>
<evidence type="ECO:0000313" key="11">
    <source>
        <dbReference type="RefSeq" id="XP_006867480.1"/>
    </source>
</evidence>
<evidence type="ECO:0000256" key="7">
    <source>
        <dbReference type="ARBA" id="ARBA00023180"/>
    </source>
</evidence>
<evidence type="ECO:0000256" key="1">
    <source>
        <dbReference type="ARBA" id="ARBA00004479"/>
    </source>
</evidence>
<evidence type="ECO:0000256" key="9">
    <source>
        <dbReference type="SAM" id="SignalP"/>
    </source>
</evidence>
<keyword evidence="3 8" id="KW-0812">Transmembrane</keyword>
<dbReference type="SUPFAM" id="SSF48726">
    <property type="entry name" value="Immunoglobulin"/>
    <property type="match status" value="1"/>
</dbReference>
<dbReference type="GO" id="GO:0016020">
    <property type="term" value="C:membrane"/>
    <property type="evidence" value="ECO:0007669"/>
    <property type="project" value="UniProtKB-SubCell"/>
</dbReference>
<feature type="signal peptide" evidence="9">
    <location>
        <begin position="1"/>
        <end position="17"/>
    </location>
</feature>
<dbReference type="Proteomes" id="UP000504623">
    <property type="component" value="Unplaced"/>
</dbReference>